<proteinExistence type="predicted"/>
<reference evidence="1" key="1">
    <citation type="submission" date="2013-12" db="EMBL/GenBank/DDBJ databases">
        <authorList>
            <person name="Aslett M."/>
        </authorList>
    </citation>
    <scope>NUCLEOTIDE SEQUENCE [LARGE SCALE GENOMIC DNA]</scope>
    <source>
        <strain evidence="1">Lindley</strain>
    </source>
</reference>
<dbReference type="WBParaSite" id="GPLIN_000099000">
    <property type="protein sequence ID" value="GPLIN_000099000"/>
    <property type="gene ID" value="GPLIN_000099000"/>
</dbReference>
<accession>A0A183BK60</accession>
<reference evidence="2" key="3">
    <citation type="submission" date="2016-06" db="UniProtKB">
        <authorList>
            <consortium name="WormBaseParasite"/>
        </authorList>
    </citation>
    <scope>IDENTIFICATION</scope>
</reference>
<reference evidence="1" key="2">
    <citation type="submission" date="2014-05" db="EMBL/GenBank/DDBJ databases">
        <title>The genome and life-stage specific transcriptomes of Globodera pallida elucidate key aspects of plant parasitism by a cyst nematode.</title>
        <authorList>
            <person name="Cotton J.A."/>
            <person name="Lilley C.J."/>
            <person name="Jones L.M."/>
            <person name="Kikuchi T."/>
            <person name="Reid A.J."/>
            <person name="Thorpe P."/>
            <person name="Tsai I.J."/>
            <person name="Beasley H."/>
            <person name="Blok V."/>
            <person name="Cock P.J.A."/>
            <person name="Van den Akker S.E."/>
            <person name="Holroyd N."/>
            <person name="Hunt M."/>
            <person name="Mantelin S."/>
            <person name="Naghra H."/>
            <person name="Pain A."/>
            <person name="Palomares-Rius J.E."/>
            <person name="Zarowiecki M."/>
            <person name="Berriman M."/>
            <person name="Jones J.T."/>
            <person name="Urwin P.E."/>
        </authorList>
    </citation>
    <scope>NUCLEOTIDE SEQUENCE [LARGE SCALE GENOMIC DNA]</scope>
    <source>
        <strain evidence="1">Lindley</strain>
    </source>
</reference>
<protein>
    <submittedName>
        <fullName evidence="2">Myosin N-terminal SH3-like domain-containing protein</fullName>
    </submittedName>
</protein>
<name>A0A183BK60_GLOPA</name>
<dbReference type="AlphaFoldDB" id="A0A183BK60"/>
<dbReference type="Proteomes" id="UP000050741">
    <property type="component" value="Unassembled WGS sequence"/>
</dbReference>
<evidence type="ECO:0000313" key="2">
    <source>
        <dbReference type="WBParaSite" id="GPLIN_000099000"/>
    </source>
</evidence>
<sequence>MNPNNCVYDEEEDSVTFKAEVIVEEPIGMPGVRTEDALLVNGKLVNVNKHQKMPTEANEIANHMHLAYHRVACAA</sequence>
<evidence type="ECO:0000313" key="1">
    <source>
        <dbReference type="Proteomes" id="UP000050741"/>
    </source>
</evidence>
<organism evidence="1 2">
    <name type="scientific">Globodera pallida</name>
    <name type="common">Potato cyst nematode worm</name>
    <name type="synonym">Heterodera pallida</name>
    <dbReference type="NCBI Taxonomy" id="36090"/>
    <lineage>
        <taxon>Eukaryota</taxon>
        <taxon>Metazoa</taxon>
        <taxon>Ecdysozoa</taxon>
        <taxon>Nematoda</taxon>
        <taxon>Chromadorea</taxon>
        <taxon>Rhabditida</taxon>
        <taxon>Tylenchina</taxon>
        <taxon>Tylenchomorpha</taxon>
        <taxon>Tylenchoidea</taxon>
        <taxon>Heteroderidae</taxon>
        <taxon>Heteroderinae</taxon>
        <taxon>Globodera</taxon>
    </lineage>
</organism>
<keyword evidence="1" id="KW-1185">Reference proteome</keyword>